<evidence type="ECO:0000256" key="14">
    <source>
        <dbReference type="ARBA" id="ARBA00044898"/>
    </source>
</evidence>
<dbReference type="AlphaFoldDB" id="A0A9D1GP52"/>
<feature type="transmembrane region" description="Helical" evidence="25">
    <location>
        <begin position="383"/>
        <end position="410"/>
    </location>
</feature>
<reference evidence="27" key="2">
    <citation type="journal article" date="2021" name="PeerJ">
        <title>Extensive microbial diversity within the chicken gut microbiome revealed by metagenomics and culture.</title>
        <authorList>
            <person name="Gilroy R."/>
            <person name="Ravi A."/>
            <person name="Getino M."/>
            <person name="Pursley I."/>
            <person name="Horton D.L."/>
            <person name="Alikhan N.F."/>
            <person name="Baker D."/>
            <person name="Gharbi K."/>
            <person name="Hall N."/>
            <person name="Watson M."/>
            <person name="Adriaenssens E.M."/>
            <person name="Foster-Nyarko E."/>
            <person name="Jarju S."/>
            <person name="Secka A."/>
            <person name="Antonio M."/>
            <person name="Oren A."/>
            <person name="Chaudhuri R.R."/>
            <person name="La Ragione R."/>
            <person name="Hildebrand F."/>
            <person name="Pallen M.J."/>
        </authorList>
    </citation>
    <scope>NUCLEOTIDE SEQUENCE</scope>
    <source>
        <strain evidence="27">ChiHecec2B26-709</strain>
    </source>
</reference>
<evidence type="ECO:0000256" key="1">
    <source>
        <dbReference type="ARBA" id="ARBA00004155"/>
    </source>
</evidence>
<comment type="catalytic activity">
    <reaction evidence="10">
        <text>L-alpha-aminoacyl-L-arginine(out) = L-alpha-aminoacyl-L-arginine(in)</text>
        <dbReference type="Rhea" id="RHEA:79367"/>
        <dbReference type="ChEBI" id="CHEBI:229968"/>
    </reaction>
</comment>
<proteinExistence type="inferred from homology"/>
<dbReference type="InterPro" id="IPR011701">
    <property type="entry name" value="MFS"/>
</dbReference>
<gene>
    <name evidence="27" type="ORF">IAC35_07830</name>
</gene>
<comment type="catalytic activity">
    <reaction evidence="18">
        <text>L-histidyl-L-alpha-amino acid(out) = L-histidyl-L-alpha-amino acid(in)</text>
        <dbReference type="Rhea" id="RHEA:79379"/>
        <dbReference type="ChEBI" id="CHEBI:229964"/>
    </reaction>
</comment>
<evidence type="ECO:0000256" key="3">
    <source>
        <dbReference type="ARBA" id="ARBA00022448"/>
    </source>
</evidence>
<evidence type="ECO:0000256" key="2">
    <source>
        <dbReference type="ARBA" id="ARBA00008335"/>
    </source>
</evidence>
<comment type="catalytic activity">
    <reaction evidence="14">
        <text>L-aspartyl-L-lysine(out) = L-aspartyl-L-lysine(in)</text>
        <dbReference type="Rhea" id="RHEA:79411"/>
        <dbReference type="ChEBI" id="CHEBI:229953"/>
    </reaction>
</comment>
<evidence type="ECO:0000256" key="17">
    <source>
        <dbReference type="ARBA" id="ARBA00044903"/>
    </source>
</evidence>
<keyword evidence="7" id="KW-0458">Lysosome</keyword>
<evidence type="ECO:0000256" key="18">
    <source>
        <dbReference type="ARBA" id="ARBA00044912"/>
    </source>
</evidence>
<dbReference type="EMBL" id="DVLC01000140">
    <property type="protein sequence ID" value="HIT47745.1"/>
    <property type="molecule type" value="Genomic_DNA"/>
</dbReference>
<comment type="catalytic activity">
    <reaction evidence="17">
        <text>L-arginyl-glycine(out) = L-arginyl-glycine(in)</text>
        <dbReference type="Rhea" id="RHEA:79391"/>
        <dbReference type="ChEBI" id="CHEBI:229955"/>
    </reaction>
</comment>
<evidence type="ECO:0000256" key="10">
    <source>
        <dbReference type="ARBA" id="ARBA00044881"/>
    </source>
</evidence>
<feature type="transmembrane region" description="Helical" evidence="25">
    <location>
        <begin position="296"/>
        <end position="316"/>
    </location>
</feature>
<dbReference type="InterPro" id="IPR036259">
    <property type="entry name" value="MFS_trans_sf"/>
</dbReference>
<feature type="transmembrane region" description="Helical" evidence="25">
    <location>
        <begin position="164"/>
        <end position="184"/>
    </location>
</feature>
<comment type="catalytic activity">
    <reaction evidence="8">
        <text>L-lysyl-L-alanine(out) = L-lysyl-L-alanine(in)</text>
        <dbReference type="Rhea" id="RHEA:79399"/>
        <dbReference type="ChEBI" id="CHEBI:229954"/>
    </reaction>
</comment>
<feature type="transmembrane region" description="Helical" evidence="25">
    <location>
        <begin position="54"/>
        <end position="78"/>
    </location>
</feature>
<evidence type="ECO:0000256" key="12">
    <source>
        <dbReference type="ARBA" id="ARBA00044891"/>
    </source>
</evidence>
<evidence type="ECO:0000256" key="11">
    <source>
        <dbReference type="ARBA" id="ARBA00044884"/>
    </source>
</evidence>
<evidence type="ECO:0000256" key="7">
    <source>
        <dbReference type="ARBA" id="ARBA00023228"/>
    </source>
</evidence>
<comment type="caution">
    <text evidence="27">The sequence shown here is derived from an EMBL/GenBank/DDBJ whole genome shotgun (WGS) entry which is preliminary data.</text>
</comment>
<evidence type="ECO:0000256" key="6">
    <source>
        <dbReference type="ARBA" id="ARBA00023136"/>
    </source>
</evidence>
<comment type="subunit">
    <text evidence="24">Homodimer. Interacts with lysosomal protein GLMP (via lumenal domain); the interaction starts while both proteins are still in the endoplasmic reticulum and is required for stabilization of MFSD1 in lysosomes but has no direct effect on its targeting to lysosomes or transporter activity.</text>
</comment>
<dbReference type="Pfam" id="PF07690">
    <property type="entry name" value="MFS_1"/>
    <property type="match status" value="1"/>
</dbReference>
<feature type="transmembrane region" description="Helical" evidence="25">
    <location>
        <begin position="121"/>
        <end position="143"/>
    </location>
</feature>
<name>A0A9D1GP52_9BACT</name>
<evidence type="ECO:0000256" key="22">
    <source>
        <dbReference type="ARBA" id="ARBA00045018"/>
    </source>
</evidence>
<comment type="catalytic activity">
    <reaction evidence="16">
        <text>L-lysyl-L-lysine(out) = L-lysyl-L-lysine(in)</text>
        <dbReference type="Rhea" id="RHEA:79403"/>
        <dbReference type="ChEBI" id="CHEBI:229956"/>
    </reaction>
</comment>
<dbReference type="Gene3D" id="1.20.1250.20">
    <property type="entry name" value="MFS general substrate transporter like domains"/>
    <property type="match status" value="2"/>
</dbReference>
<accession>A0A9D1GP52</accession>
<evidence type="ECO:0000256" key="15">
    <source>
        <dbReference type="ARBA" id="ARBA00044899"/>
    </source>
</evidence>
<feature type="transmembrane region" description="Helical" evidence="25">
    <location>
        <begin position="257"/>
        <end position="276"/>
    </location>
</feature>
<evidence type="ECO:0000313" key="28">
    <source>
        <dbReference type="Proteomes" id="UP000886881"/>
    </source>
</evidence>
<comment type="similarity">
    <text evidence="2">Belongs to the major facilitator superfamily.</text>
</comment>
<evidence type="ECO:0000313" key="27">
    <source>
        <dbReference type="EMBL" id="HIT47745.1"/>
    </source>
</evidence>
<reference evidence="27" key="1">
    <citation type="submission" date="2020-10" db="EMBL/GenBank/DDBJ databases">
        <authorList>
            <person name="Gilroy R."/>
        </authorList>
    </citation>
    <scope>NUCLEOTIDE SEQUENCE</scope>
    <source>
        <strain evidence="27">ChiHecec2B26-709</strain>
    </source>
</reference>
<feature type="domain" description="Major facilitator superfamily (MFS) profile" evidence="26">
    <location>
        <begin position="19"/>
        <end position="442"/>
    </location>
</feature>
<keyword evidence="3" id="KW-0813">Transport</keyword>
<dbReference type="PROSITE" id="PS50850">
    <property type="entry name" value="MFS"/>
    <property type="match status" value="1"/>
</dbReference>
<evidence type="ECO:0000256" key="20">
    <source>
        <dbReference type="ARBA" id="ARBA00044924"/>
    </source>
</evidence>
<feature type="transmembrane region" description="Helical" evidence="25">
    <location>
        <begin position="323"/>
        <end position="344"/>
    </location>
</feature>
<keyword evidence="5 25" id="KW-1133">Transmembrane helix</keyword>
<comment type="catalytic activity">
    <reaction evidence="9">
        <text>L-histidyl-glycine(out) = L-histidyl-glycine(in)</text>
        <dbReference type="Rhea" id="RHEA:79395"/>
        <dbReference type="ChEBI" id="CHEBI:229957"/>
    </reaction>
</comment>
<feature type="transmembrane region" description="Helical" evidence="25">
    <location>
        <begin position="85"/>
        <end position="109"/>
    </location>
</feature>
<evidence type="ECO:0000256" key="19">
    <source>
        <dbReference type="ARBA" id="ARBA00044919"/>
    </source>
</evidence>
<evidence type="ECO:0000256" key="4">
    <source>
        <dbReference type="ARBA" id="ARBA00022692"/>
    </source>
</evidence>
<evidence type="ECO:0000256" key="8">
    <source>
        <dbReference type="ARBA" id="ARBA00044876"/>
    </source>
</evidence>
<evidence type="ECO:0000256" key="25">
    <source>
        <dbReference type="SAM" id="Phobius"/>
    </source>
</evidence>
<evidence type="ECO:0000256" key="5">
    <source>
        <dbReference type="ARBA" id="ARBA00022989"/>
    </source>
</evidence>
<feature type="transmembrane region" description="Helical" evidence="25">
    <location>
        <begin position="14"/>
        <end position="34"/>
    </location>
</feature>
<feature type="transmembrane region" description="Helical" evidence="25">
    <location>
        <begin position="416"/>
        <end position="437"/>
    </location>
</feature>
<comment type="subcellular location">
    <subcellularLocation>
        <location evidence="1">Lysosome membrane</location>
        <topology evidence="1">Multi-pass membrane protein</topology>
    </subcellularLocation>
</comment>
<dbReference type="GO" id="GO:0005765">
    <property type="term" value="C:lysosomal membrane"/>
    <property type="evidence" value="ECO:0007669"/>
    <property type="project" value="UniProtKB-SubCell"/>
</dbReference>
<evidence type="ECO:0000256" key="24">
    <source>
        <dbReference type="ARBA" id="ARBA00046376"/>
    </source>
</evidence>
<feature type="transmembrane region" description="Helical" evidence="25">
    <location>
        <begin position="196"/>
        <end position="217"/>
    </location>
</feature>
<evidence type="ECO:0000256" key="13">
    <source>
        <dbReference type="ARBA" id="ARBA00044893"/>
    </source>
</evidence>
<evidence type="ECO:0000256" key="9">
    <source>
        <dbReference type="ARBA" id="ARBA00044878"/>
    </source>
</evidence>
<comment type="catalytic activity">
    <reaction evidence="11">
        <text>L-alpha-aminoacyl-L-histidine(out) = L-alpha-aminoacyl-L-histidine(in)</text>
        <dbReference type="Rhea" id="RHEA:79375"/>
        <dbReference type="ChEBI" id="CHEBI:229967"/>
    </reaction>
</comment>
<protein>
    <recommendedName>
        <fullName evidence="21">Lysosomal dipeptide transporter MFSD1</fullName>
    </recommendedName>
    <alternativeName>
        <fullName evidence="22">Major facilitator superfamily domain-containing protein 1</fullName>
    </alternativeName>
</protein>
<comment type="catalytic activity">
    <reaction evidence="12">
        <text>L-lysyl-L-alpha-amino acid(out) = L-lysyl-L-alpha-amino acid(in)</text>
        <dbReference type="Rhea" id="RHEA:79387"/>
        <dbReference type="ChEBI" id="CHEBI:229965"/>
    </reaction>
</comment>
<organism evidence="27 28">
    <name type="scientific">Candidatus Cryptobacteroides merdipullorum</name>
    <dbReference type="NCBI Taxonomy" id="2840771"/>
    <lineage>
        <taxon>Bacteria</taxon>
        <taxon>Pseudomonadati</taxon>
        <taxon>Bacteroidota</taxon>
        <taxon>Bacteroidia</taxon>
        <taxon>Bacteroidales</taxon>
        <taxon>Candidatus Cryptobacteroides</taxon>
    </lineage>
</organism>
<comment type="catalytic activity">
    <reaction evidence="20">
        <text>L-lysyl-glycine(out) = L-lysyl-glycine(in)</text>
        <dbReference type="Rhea" id="RHEA:79407"/>
        <dbReference type="ChEBI" id="CHEBI:191202"/>
    </reaction>
</comment>
<dbReference type="InterPro" id="IPR020846">
    <property type="entry name" value="MFS_dom"/>
</dbReference>
<evidence type="ECO:0000259" key="26">
    <source>
        <dbReference type="PROSITE" id="PS50850"/>
    </source>
</evidence>
<dbReference type="PANTHER" id="PTHR23512:SF3">
    <property type="entry name" value="MAJOR FACILITATOR SUPERFAMILY DOMAIN-CONTAINING PROTEIN 1"/>
    <property type="match status" value="1"/>
</dbReference>
<comment type="function">
    <text evidence="23">Lysosomal dipeptide uniporter that selectively exports lysine, arginine or histidine-containing dipeptides with a net positive charge from the lysosome lumen into the cytosol. Could play a role in a specific type of protein O-glycosylation indirectly regulating macrophages migration and tissue invasion. Also essential for liver homeostasis.</text>
</comment>
<comment type="catalytic activity">
    <reaction evidence="13">
        <text>L-alpha-aminoacyl-L-lysine(out) = L-alpha-aminoacyl-L-lysine(in)</text>
        <dbReference type="Rhea" id="RHEA:79383"/>
        <dbReference type="ChEBI" id="CHEBI:229966"/>
    </reaction>
</comment>
<comment type="catalytic activity">
    <reaction evidence="19">
        <text>L-alanyl-L-lysine(out) = L-alanyl-L-lysine(in)</text>
        <dbReference type="Rhea" id="RHEA:79415"/>
        <dbReference type="ChEBI" id="CHEBI:192470"/>
    </reaction>
</comment>
<sequence>MAEKARKLLNDYPAARWAVLILIALAMFFAYMFVDVMSPLKSLIESTRGWDSGVFGTYASAEYILNVCGFLILAGIILDKMGVRFTGILSTSLMVLGACIKLVGVSEWFQTTAFCEWLNSWWVAMPGSAKMASLGFMVFGCGCEMAGTTVSKALAKWFKGKEMALAMGLEMAIARLGVFAVMWLSPAIAGKFDSSVVAPVAFCTLLLLIGLINFIVFSVMDSKFDRQLVAAGLATDEKSPEDEFHVRDLGKIFSSKMFWLVALLCVLYYSAIFPFQRYAPNYLEVTLGVDAATASRLFSCFPILAMCLTPLLGIFLDHKGKGASMLMLGAVIMIVCHLCFAFVLPAFPKQWFAVLLVVVLGVSFSLVPAALWPSVPKIIDEKILGSAYCLIFWVQNIGLCLVPLLIGSVLNSTGGYLVPMIIFSSFGVLAFVFSILLKAEDRKQGFGLELPNIQSPELPDIQDKKD</sequence>
<evidence type="ECO:0000256" key="16">
    <source>
        <dbReference type="ARBA" id="ARBA00044900"/>
    </source>
</evidence>
<keyword evidence="4 25" id="KW-0812">Transmembrane</keyword>
<evidence type="ECO:0000256" key="21">
    <source>
        <dbReference type="ARBA" id="ARBA00044985"/>
    </source>
</evidence>
<feature type="transmembrane region" description="Helical" evidence="25">
    <location>
        <begin position="350"/>
        <end position="371"/>
    </location>
</feature>
<dbReference type="GO" id="GO:0022857">
    <property type="term" value="F:transmembrane transporter activity"/>
    <property type="evidence" value="ECO:0007669"/>
    <property type="project" value="InterPro"/>
</dbReference>
<evidence type="ECO:0000256" key="23">
    <source>
        <dbReference type="ARBA" id="ARBA00045709"/>
    </source>
</evidence>
<comment type="catalytic activity">
    <reaction evidence="15">
        <text>L-arginyl-L-alpha-amino acid(out) = L-arginyl-L-alpha-amino acid(in)</text>
        <dbReference type="Rhea" id="RHEA:79371"/>
        <dbReference type="ChEBI" id="CHEBI:84315"/>
    </reaction>
</comment>
<dbReference type="SUPFAM" id="SSF103473">
    <property type="entry name" value="MFS general substrate transporter"/>
    <property type="match status" value="1"/>
</dbReference>
<dbReference type="PANTHER" id="PTHR23512">
    <property type="entry name" value="MAJOR FACILITATOR SUPERFAMILY DOMAIN-CONTAINING PROTEIN 1"/>
    <property type="match status" value="1"/>
</dbReference>
<keyword evidence="6 25" id="KW-0472">Membrane</keyword>
<dbReference type="Proteomes" id="UP000886881">
    <property type="component" value="Unassembled WGS sequence"/>
</dbReference>
<dbReference type="InterPro" id="IPR052187">
    <property type="entry name" value="MFSD1"/>
</dbReference>